<evidence type="ECO:0000313" key="1">
    <source>
        <dbReference type="EMBL" id="OHU80172.1"/>
    </source>
</evidence>
<name>A0A1S1M9Y0_MYCCH</name>
<reference evidence="1 2" key="1">
    <citation type="submission" date="2016-10" db="EMBL/GenBank/DDBJ databases">
        <title>Evaluation of Human, Veterinary and Environmental Mycobacterium chelonae Isolates by Core Genome Phylogenomic Analysis, Targeted Gene Comparison, and Anti-microbial Susceptibility Patterns: A Tale of Mistaken Identities.</title>
        <authorList>
            <person name="Fogelson S.B."/>
            <person name="Camus A.C."/>
            <person name="Lorenz W."/>
            <person name="Vasireddy R."/>
            <person name="Vasireddy S."/>
            <person name="Smith T."/>
            <person name="Brown-Elliott B.A."/>
            <person name="Wallace R.J.Jr."/>
            <person name="Hasan N.A."/>
            <person name="Reischl U."/>
            <person name="Sanchez S."/>
        </authorList>
    </citation>
    <scope>NUCLEOTIDE SEQUENCE [LARGE SCALE GENOMIC DNA]</scope>
    <source>
        <strain evidence="1 2">15518</strain>
    </source>
</reference>
<proteinExistence type="predicted"/>
<dbReference type="EMBL" id="MLIS01000001">
    <property type="protein sequence ID" value="OHU80172.1"/>
    <property type="molecule type" value="Genomic_DNA"/>
</dbReference>
<evidence type="ECO:0000313" key="2">
    <source>
        <dbReference type="Proteomes" id="UP000179441"/>
    </source>
</evidence>
<gene>
    <name evidence="1" type="ORF">BKG84_19050</name>
</gene>
<protein>
    <submittedName>
        <fullName evidence="1">Uncharacterized protein</fullName>
    </submittedName>
</protein>
<dbReference type="AlphaFoldDB" id="A0A1S1M9Y0"/>
<keyword evidence="2" id="KW-1185">Reference proteome</keyword>
<accession>A0A1S1M9Y0</accession>
<sequence>MLPGLLLIQGEVSSTHALDRQISVPAGAQGTRIRPPLTRQPLSKGFGDEVLTADGCRISIRQLKLREAVARRLALLHGYAFAAAESFSRIGMSLREA</sequence>
<organism evidence="1 2">
    <name type="scientific">Mycobacteroides chelonae</name>
    <name type="common">Mycobacterium chelonae</name>
    <dbReference type="NCBI Taxonomy" id="1774"/>
    <lineage>
        <taxon>Bacteria</taxon>
        <taxon>Bacillati</taxon>
        <taxon>Actinomycetota</taxon>
        <taxon>Actinomycetes</taxon>
        <taxon>Mycobacteriales</taxon>
        <taxon>Mycobacteriaceae</taxon>
        <taxon>Mycobacteroides</taxon>
    </lineage>
</organism>
<dbReference type="Proteomes" id="UP000179441">
    <property type="component" value="Unassembled WGS sequence"/>
</dbReference>
<comment type="caution">
    <text evidence="1">The sequence shown here is derived from an EMBL/GenBank/DDBJ whole genome shotgun (WGS) entry which is preliminary data.</text>
</comment>